<dbReference type="AlphaFoldDB" id="X0T654"/>
<feature type="non-terminal residue" evidence="1">
    <location>
        <position position="1"/>
    </location>
</feature>
<dbReference type="EMBL" id="BARS01004809">
    <property type="protein sequence ID" value="GAF83667.1"/>
    <property type="molecule type" value="Genomic_DNA"/>
</dbReference>
<organism evidence="1">
    <name type="scientific">marine sediment metagenome</name>
    <dbReference type="NCBI Taxonomy" id="412755"/>
    <lineage>
        <taxon>unclassified sequences</taxon>
        <taxon>metagenomes</taxon>
        <taxon>ecological metagenomes</taxon>
    </lineage>
</organism>
<sequence length="36" mass="4356">HMMYKDCKEVMAKTMKKHLSLKKKGYDHKKSKDCKK</sequence>
<proteinExistence type="predicted"/>
<protein>
    <submittedName>
        <fullName evidence="1">Uncharacterized protein</fullName>
    </submittedName>
</protein>
<comment type="caution">
    <text evidence="1">The sequence shown here is derived from an EMBL/GenBank/DDBJ whole genome shotgun (WGS) entry which is preliminary data.</text>
</comment>
<reference evidence="1" key="1">
    <citation type="journal article" date="2014" name="Front. Microbiol.">
        <title>High frequency of phylogenetically diverse reductive dehalogenase-homologous genes in deep subseafloor sedimentary metagenomes.</title>
        <authorList>
            <person name="Kawai M."/>
            <person name="Futagami T."/>
            <person name="Toyoda A."/>
            <person name="Takaki Y."/>
            <person name="Nishi S."/>
            <person name="Hori S."/>
            <person name="Arai W."/>
            <person name="Tsubouchi T."/>
            <person name="Morono Y."/>
            <person name="Uchiyama I."/>
            <person name="Ito T."/>
            <person name="Fujiyama A."/>
            <person name="Inagaki F."/>
            <person name="Takami H."/>
        </authorList>
    </citation>
    <scope>NUCLEOTIDE SEQUENCE</scope>
    <source>
        <strain evidence="1">Expedition CK06-06</strain>
    </source>
</reference>
<accession>X0T654</accession>
<evidence type="ECO:0000313" key="1">
    <source>
        <dbReference type="EMBL" id="GAF83667.1"/>
    </source>
</evidence>
<gene>
    <name evidence="1" type="ORF">S01H1_09410</name>
</gene>
<name>X0T654_9ZZZZ</name>